<gene>
    <name evidence="1" type="ORF">LCGC14_2882450</name>
</gene>
<comment type="caution">
    <text evidence="1">The sequence shown here is derived from an EMBL/GenBank/DDBJ whole genome shotgun (WGS) entry which is preliminary data.</text>
</comment>
<accession>A0A0F8XZP5</accession>
<protein>
    <submittedName>
        <fullName evidence="1">Uncharacterized protein</fullName>
    </submittedName>
</protein>
<dbReference type="AlphaFoldDB" id="A0A0F8XZP5"/>
<dbReference type="EMBL" id="LAZR01056256">
    <property type="protein sequence ID" value="KKK74572.1"/>
    <property type="molecule type" value="Genomic_DNA"/>
</dbReference>
<proteinExistence type="predicted"/>
<sequence length="86" mass="9997">MQIEGLGSISYVLDNQGHGFFNSEVQKGLKKWKDVWIYKMALNSQGNFVTYYFKEIKESDTARARFLRRYVLNLKKGGERSIANTL</sequence>
<evidence type="ECO:0000313" key="1">
    <source>
        <dbReference type="EMBL" id="KKK74572.1"/>
    </source>
</evidence>
<reference evidence="1" key="1">
    <citation type="journal article" date="2015" name="Nature">
        <title>Complex archaea that bridge the gap between prokaryotes and eukaryotes.</title>
        <authorList>
            <person name="Spang A."/>
            <person name="Saw J.H."/>
            <person name="Jorgensen S.L."/>
            <person name="Zaremba-Niedzwiedzka K."/>
            <person name="Martijn J."/>
            <person name="Lind A.E."/>
            <person name="van Eijk R."/>
            <person name="Schleper C."/>
            <person name="Guy L."/>
            <person name="Ettema T.J."/>
        </authorList>
    </citation>
    <scope>NUCLEOTIDE SEQUENCE</scope>
</reference>
<name>A0A0F8XZP5_9ZZZZ</name>
<organism evidence="1">
    <name type="scientific">marine sediment metagenome</name>
    <dbReference type="NCBI Taxonomy" id="412755"/>
    <lineage>
        <taxon>unclassified sequences</taxon>
        <taxon>metagenomes</taxon>
        <taxon>ecological metagenomes</taxon>
    </lineage>
</organism>